<sequence length="113" mass="13260">MGHVKEINVLIIVFTEMRDKLRKWREDNHRNSEQIVDVGEELINEHASKLGDDIWIIYEQVMIAALDCSRDDLAWCLQKVFTPLDFLHILLLQGGIKMYLIVMFCQRSTQSNL</sequence>
<evidence type="ECO:0000256" key="2">
    <source>
        <dbReference type="RuleBase" id="RU367091"/>
    </source>
</evidence>
<reference evidence="3" key="2">
    <citation type="submission" date="2025-08" db="UniProtKB">
        <authorList>
            <consortium name="Ensembl"/>
        </authorList>
    </citation>
    <scope>IDENTIFICATION</scope>
</reference>
<dbReference type="InterPro" id="IPR039856">
    <property type="entry name" value="EMC2-like"/>
</dbReference>
<dbReference type="AlphaFoldDB" id="A0A4W5LWZ4"/>
<comment type="subcellular location">
    <subcellularLocation>
        <location evidence="2">Endoplasmic reticulum membrane</location>
        <topology evidence="2">Peripheral membrane protein</topology>
        <orientation evidence="2">Cytoplasmic side</orientation>
    </subcellularLocation>
</comment>
<reference evidence="4" key="1">
    <citation type="submission" date="2018-06" db="EMBL/GenBank/DDBJ databases">
        <title>Genome assembly of Danube salmon.</title>
        <authorList>
            <person name="Macqueen D.J."/>
            <person name="Gundappa M.K."/>
        </authorList>
    </citation>
    <scope>NUCLEOTIDE SEQUENCE [LARGE SCALE GENOMIC DNA]</scope>
</reference>
<comment type="function">
    <text evidence="2">Part of the endoplasmic reticulum membrane protein complex (EMC) that enables the energy-independent insertion into endoplasmic reticulum membranes of newly synthesized membrane proteins.</text>
</comment>
<evidence type="ECO:0000313" key="4">
    <source>
        <dbReference type="Proteomes" id="UP000314982"/>
    </source>
</evidence>
<keyword evidence="2" id="KW-0256">Endoplasmic reticulum</keyword>
<keyword evidence="1" id="KW-0802">TPR repeat</keyword>
<comment type="similarity">
    <text evidence="2">Belongs to the EMC2 family.</text>
</comment>
<evidence type="ECO:0000313" key="3">
    <source>
        <dbReference type="Ensembl" id="ENSHHUP00000030214.1"/>
    </source>
</evidence>
<reference evidence="3" key="3">
    <citation type="submission" date="2025-09" db="UniProtKB">
        <authorList>
            <consortium name="Ensembl"/>
        </authorList>
    </citation>
    <scope>IDENTIFICATION</scope>
</reference>
<organism evidence="3 4">
    <name type="scientific">Hucho hucho</name>
    <name type="common">huchen</name>
    <dbReference type="NCBI Taxonomy" id="62062"/>
    <lineage>
        <taxon>Eukaryota</taxon>
        <taxon>Metazoa</taxon>
        <taxon>Chordata</taxon>
        <taxon>Craniata</taxon>
        <taxon>Vertebrata</taxon>
        <taxon>Euteleostomi</taxon>
        <taxon>Actinopterygii</taxon>
        <taxon>Neopterygii</taxon>
        <taxon>Teleostei</taxon>
        <taxon>Protacanthopterygii</taxon>
        <taxon>Salmoniformes</taxon>
        <taxon>Salmonidae</taxon>
        <taxon>Salmoninae</taxon>
        <taxon>Hucho</taxon>
    </lineage>
</organism>
<dbReference type="Proteomes" id="UP000314982">
    <property type="component" value="Unassembled WGS sequence"/>
</dbReference>
<accession>A0A4W5LWZ4</accession>
<dbReference type="GeneTree" id="ENSGT00390000011922"/>
<name>A0A4W5LWZ4_9TELE</name>
<dbReference type="PANTHER" id="PTHR12760">
    <property type="entry name" value="TETRATRICOPEPTIDE REPEAT PROTEIN"/>
    <property type="match status" value="1"/>
</dbReference>
<protein>
    <recommendedName>
        <fullName evidence="2">ER membrane protein complex subunit 2</fullName>
    </recommendedName>
</protein>
<comment type="subunit">
    <text evidence="2">Component of the ER membrane protein complex (EMC).</text>
</comment>
<keyword evidence="2" id="KW-0472">Membrane</keyword>
<keyword evidence="4" id="KW-1185">Reference proteome</keyword>
<dbReference type="GO" id="GO:0072546">
    <property type="term" value="C:EMC complex"/>
    <property type="evidence" value="ECO:0007669"/>
    <property type="project" value="UniProtKB-UniRule"/>
</dbReference>
<dbReference type="Ensembl" id="ENSHHUT00000031467.1">
    <property type="protein sequence ID" value="ENSHHUP00000030214.1"/>
    <property type="gene ID" value="ENSHHUG00000019151.1"/>
</dbReference>
<proteinExistence type="inferred from homology"/>
<evidence type="ECO:0000256" key="1">
    <source>
        <dbReference type="ARBA" id="ARBA00022803"/>
    </source>
</evidence>